<dbReference type="SUPFAM" id="SSF55729">
    <property type="entry name" value="Acyl-CoA N-acyltransferases (Nat)"/>
    <property type="match status" value="1"/>
</dbReference>
<dbReference type="PROSITE" id="PS51186">
    <property type="entry name" value="GNAT"/>
    <property type="match status" value="1"/>
</dbReference>
<dbReference type="GO" id="GO:0019748">
    <property type="term" value="P:secondary metabolic process"/>
    <property type="evidence" value="ECO:0007669"/>
    <property type="project" value="InterPro"/>
</dbReference>
<dbReference type="Pfam" id="PF04655">
    <property type="entry name" value="APH_6_hur"/>
    <property type="match status" value="1"/>
</dbReference>
<dbReference type="InterPro" id="IPR011009">
    <property type="entry name" value="Kinase-like_dom_sf"/>
</dbReference>
<dbReference type="GO" id="GO:0016773">
    <property type="term" value="F:phosphotransferase activity, alcohol group as acceptor"/>
    <property type="evidence" value="ECO:0007669"/>
    <property type="project" value="InterPro"/>
</dbReference>
<dbReference type="RefSeq" id="WP_011997207.1">
    <property type="nucleotide sequence ID" value="NC_009727.1"/>
</dbReference>
<evidence type="ECO:0000313" key="3">
    <source>
        <dbReference type="Proteomes" id="UP000008555"/>
    </source>
</evidence>
<name>A9KEI2_COXBN</name>
<dbReference type="EC" id="2.7.-.-" evidence="2"/>
<dbReference type="HOGENOM" id="CLU_583574_0_0_6"/>
<dbReference type="AlphaFoldDB" id="A9KEI2"/>
<dbReference type="InterPro" id="IPR000182">
    <property type="entry name" value="GNAT_dom"/>
</dbReference>
<dbReference type="Proteomes" id="UP000008555">
    <property type="component" value="Chromosome"/>
</dbReference>
<accession>A9KEI2</accession>
<protein>
    <submittedName>
        <fullName evidence="2">Hydroxyurea phosphotransferase</fullName>
        <ecNumber evidence="2">2.7.-.-</ecNumber>
    </submittedName>
</protein>
<dbReference type="InterPro" id="IPR016181">
    <property type="entry name" value="Acyl_CoA_acyltransferase"/>
</dbReference>
<proteinExistence type="predicted"/>
<dbReference type="GO" id="GO:0016747">
    <property type="term" value="F:acyltransferase activity, transferring groups other than amino-acyl groups"/>
    <property type="evidence" value="ECO:0007669"/>
    <property type="project" value="InterPro"/>
</dbReference>
<dbReference type="Gene3D" id="3.40.630.30">
    <property type="match status" value="1"/>
</dbReference>
<sequence>MNMKTLETNAINVWGENGKSWLNQLPGIIKQLSDYWSLRGIQPIDNMSYNYVAKAVQNDQSPVVLKISCDKQLIENESRALKSFNGQGSVRMLDMHHELNALLLEQAIPGNLLKSDYPGNIKNTIKVYAGVVNALASCPEPSDEHTHVSKWCEALDRINDDQIRPHFIRKAKVLRDFLLSSATTEYLCHADLHLENIINHGNRRLSIDPKGIIGEMAFEAAAFDFIDQNEWSEPDTIQDKIITRVSLLANVLAIDQERLFAWVFLRAIISAQWFIEDNGDPAEMLNLASVIDPLLTRPSVSEAAHKPEIKVDELTFKNALPNDLKILNALIRQSKAHWGYSKAFMDKFMLLFKITEEYLAKNTVKVMLAKNKIVGICGFKRHTNKVLELDYFFIHPDYIGQGLGKKLWGFSCKLAEKLTAHSFIVWSDPETEAFYIKMGCVKIGMKKSPLLPNRKTPVLEYRLNGDHA</sequence>
<evidence type="ECO:0000313" key="2">
    <source>
        <dbReference type="EMBL" id="ABS77280.1"/>
    </source>
</evidence>
<dbReference type="KEGG" id="cbd:CBUD_1665"/>
<dbReference type="Pfam" id="PF13673">
    <property type="entry name" value="Acetyltransf_10"/>
    <property type="match status" value="1"/>
</dbReference>
<gene>
    <name evidence="2" type="ordered locus">CBUD_1665</name>
</gene>
<evidence type="ECO:0000259" key="1">
    <source>
        <dbReference type="PROSITE" id="PS51186"/>
    </source>
</evidence>
<dbReference type="EMBL" id="CP000733">
    <property type="protein sequence ID" value="ABS77280.1"/>
    <property type="molecule type" value="Genomic_DNA"/>
</dbReference>
<feature type="domain" description="N-acetyltransferase" evidence="1">
    <location>
        <begin position="314"/>
        <end position="466"/>
    </location>
</feature>
<dbReference type="InterPro" id="IPR006748">
    <property type="entry name" value="NH2Glyco/OHUrea_AB-resist_kin"/>
</dbReference>
<keyword evidence="2" id="KW-0808">Transferase</keyword>
<reference evidence="2 3" key="1">
    <citation type="journal article" date="2009" name="Infect. Immun.">
        <title>Comparative genomics reveal extensive transposon-mediated genomic plasticity and diversity among potential effector proteins within the genus Coxiella.</title>
        <authorList>
            <person name="Beare P.A."/>
            <person name="Unsworth N."/>
            <person name="Andoh M."/>
            <person name="Voth D.E."/>
            <person name="Omsland A."/>
            <person name="Gilk S.D."/>
            <person name="Williams K.P."/>
            <person name="Sobral B.W."/>
            <person name="Kupko J.J.III."/>
            <person name="Porcella S.F."/>
            <person name="Samuel J.E."/>
            <person name="Heinzen R.A."/>
        </authorList>
    </citation>
    <scope>NUCLEOTIDE SEQUENCE [LARGE SCALE GENOMIC DNA]</scope>
    <source>
        <strain evidence="2 3">Dugway 5J108-111</strain>
    </source>
</reference>
<dbReference type="CDD" id="cd04301">
    <property type="entry name" value="NAT_SF"/>
    <property type="match status" value="1"/>
</dbReference>
<organism evidence="2 3">
    <name type="scientific">Coxiella burnetii (strain Dugway 5J108-111)</name>
    <dbReference type="NCBI Taxonomy" id="434922"/>
    <lineage>
        <taxon>Bacteria</taxon>
        <taxon>Pseudomonadati</taxon>
        <taxon>Pseudomonadota</taxon>
        <taxon>Gammaproteobacteria</taxon>
        <taxon>Legionellales</taxon>
        <taxon>Coxiellaceae</taxon>
        <taxon>Coxiella</taxon>
    </lineage>
</organism>
<dbReference type="SUPFAM" id="SSF56112">
    <property type="entry name" value="Protein kinase-like (PK-like)"/>
    <property type="match status" value="1"/>
</dbReference>